<accession>A0ABW6US66</accession>
<dbReference type="EMBL" id="JBIAWJ010000024">
    <property type="protein sequence ID" value="MFF4526304.1"/>
    <property type="molecule type" value="Genomic_DNA"/>
</dbReference>
<keyword evidence="1" id="KW-0732">Signal</keyword>
<keyword evidence="3" id="KW-1185">Reference proteome</keyword>
<evidence type="ECO:0008006" key="4">
    <source>
        <dbReference type="Google" id="ProtNLM"/>
    </source>
</evidence>
<evidence type="ECO:0000256" key="1">
    <source>
        <dbReference type="SAM" id="SignalP"/>
    </source>
</evidence>
<feature type="signal peptide" evidence="1">
    <location>
        <begin position="1"/>
        <end position="25"/>
    </location>
</feature>
<reference evidence="2 3" key="1">
    <citation type="submission" date="2024-10" db="EMBL/GenBank/DDBJ databases">
        <title>The Natural Products Discovery Center: Release of the First 8490 Sequenced Strains for Exploring Actinobacteria Biosynthetic Diversity.</title>
        <authorList>
            <person name="Kalkreuter E."/>
            <person name="Kautsar S.A."/>
            <person name="Yang D."/>
            <person name="Bader C.D."/>
            <person name="Teijaro C.N."/>
            <person name="Fluegel L."/>
            <person name="Davis C.M."/>
            <person name="Simpson J.R."/>
            <person name="Lauterbach L."/>
            <person name="Steele A.D."/>
            <person name="Gui C."/>
            <person name="Meng S."/>
            <person name="Li G."/>
            <person name="Viehrig K."/>
            <person name="Ye F."/>
            <person name="Su P."/>
            <person name="Kiefer A.F."/>
            <person name="Nichols A."/>
            <person name="Cepeda A.J."/>
            <person name="Yan W."/>
            <person name="Fan B."/>
            <person name="Jiang Y."/>
            <person name="Adhikari A."/>
            <person name="Zheng C.-J."/>
            <person name="Schuster L."/>
            <person name="Cowan T.M."/>
            <person name="Smanski M.J."/>
            <person name="Chevrette M.G."/>
            <person name="De Carvalho L.P.S."/>
            <person name="Shen B."/>
        </authorList>
    </citation>
    <scope>NUCLEOTIDE SEQUENCE [LARGE SCALE GENOMIC DNA]</scope>
    <source>
        <strain evidence="2 3">NPDC001390</strain>
    </source>
</reference>
<comment type="caution">
    <text evidence="2">The sequence shown here is derived from an EMBL/GenBank/DDBJ whole genome shotgun (WGS) entry which is preliminary data.</text>
</comment>
<sequence length="82" mass="8033">MKQLKVAAVLAGSVVVAGAASPAFAAQSADRGSLLDGLGDVTARTQKGVGAHPVGRTKHGKGTANLTQTVSRGVLKGLGAVK</sequence>
<feature type="chain" id="PRO_5046952669" description="Secreted protein" evidence="1">
    <location>
        <begin position="26"/>
        <end position="82"/>
    </location>
</feature>
<proteinExistence type="predicted"/>
<dbReference type="RefSeq" id="WP_134043073.1">
    <property type="nucleotide sequence ID" value="NZ_BMVM01000009.1"/>
</dbReference>
<name>A0ABW6US66_9ACTN</name>
<evidence type="ECO:0000313" key="2">
    <source>
        <dbReference type="EMBL" id="MFF4526304.1"/>
    </source>
</evidence>
<dbReference type="Proteomes" id="UP001602058">
    <property type="component" value="Unassembled WGS sequence"/>
</dbReference>
<evidence type="ECO:0000313" key="3">
    <source>
        <dbReference type="Proteomes" id="UP001602058"/>
    </source>
</evidence>
<gene>
    <name evidence="2" type="ORF">ACFY1D_33465</name>
</gene>
<protein>
    <recommendedName>
        <fullName evidence="4">Secreted protein</fullName>
    </recommendedName>
</protein>
<organism evidence="2 3">
    <name type="scientific">Streptomyces bluensis</name>
    <dbReference type="NCBI Taxonomy" id="33897"/>
    <lineage>
        <taxon>Bacteria</taxon>
        <taxon>Bacillati</taxon>
        <taxon>Actinomycetota</taxon>
        <taxon>Actinomycetes</taxon>
        <taxon>Kitasatosporales</taxon>
        <taxon>Streptomycetaceae</taxon>
        <taxon>Streptomyces</taxon>
    </lineage>
</organism>